<gene>
    <name evidence="1" type="ORF">LPTSP4_34940</name>
</gene>
<keyword evidence="1" id="KW-0489">Methyltransferase</keyword>
<name>A0A2P2E513_9LEPT</name>
<reference evidence="1 2" key="1">
    <citation type="submission" date="2018-02" db="EMBL/GenBank/DDBJ databases">
        <title>Novel Leptospira species isolated from soil and water in Japan.</title>
        <authorList>
            <person name="Nakao R."/>
            <person name="Masuzawa T."/>
        </authorList>
    </citation>
    <scope>NUCLEOTIDE SEQUENCE [LARGE SCALE GENOMIC DNA]</scope>
    <source>
        <strain evidence="1 2">YH101</strain>
    </source>
</reference>
<dbReference type="EMBL" id="BFBB01000009">
    <property type="protein sequence ID" value="GBF51956.1"/>
    <property type="molecule type" value="Genomic_DNA"/>
</dbReference>
<keyword evidence="2" id="KW-1185">Reference proteome</keyword>
<comment type="caution">
    <text evidence="1">The sequence shown here is derived from an EMBL/GenBank/DDBJ whole genome shotgun (WGS) entry which is preliminary data.</text>
</comment>
<protein>
    <submittedName>
        <fullName evidence="1">Methyltransferase domain protein</fullName>
    </submittedName>
</protein>
<dbReference type="GO" id="GO:0008168">
    <property type="term" value="F:methyltransferase activity"/>
    <property type="evidence" value="ECO:0007669"/>
    <property type="project" value="UniProtKB-KW"/>
</dbReference>
<evidence type="ECO:0000313" key="1">
    <source>
        <dbReference type="EMBL" id="GBF51956.1"/>
    </source>
</evidence>
<accession>A0A2P2E513</accession>
<organism evidence="1 2">
    <name type="scientific">Leptospira ryugenii</name>
    <dbReference type="NCBI Taxonomy" id="1917863"/>
    <lineage>
        <taxon>Bacteria</taxon>
        <taxon>Pseudomonadati</taxon>
        <taxon>Spirochaetota</taxon>
        <taxon>Spirochaetia</taxon>
        <taxon>Leptospirales</taxon>
        <taxon>Leptospiraceae</taxon>
        <taxon>Leptospira</taxon>
    </lineage>
</organism>
<keyword evidence="1" id="KW-0808">Transferase</keyword>
<dbReference type="SUPFAM" id="SSF53335">
    <property type="entry name" value="S-adenosyl-L-methionine-dependent methyltransferases"/>
    <property type="match status" value="1"/>
</dbReference>
<dbReference type="Gene3D" id="3.40.50.150">
    <property type="entry name" value="Vaccinia Virus protein VP39"/>
    <property type="match status" value="1"/>
</dbReference>
<dbReference type="InterPro" id="IPR029063">
    <property type="entry name" value="SAM-dependent_MTases_sf"/>
</dbReference>
<dbReference type="RefSeq" id="WP_108978445.1">
    <property type="nucleotide sequence ID" value="NZ_BFBB01000009.1"/>
</dbReference>
<dbReference type="OrthoDB" id="5291372at2"/>
<sequence>MKSLFKPKPGLGKNGQSFGETYWKDIYGSGLDVDGSYNAKQHAAYLKSLFSLMEIPVYRICDFGFGKAHLLKEFVKAFSPVKVYAVDASREAYLDLLKKDWVKHSDRFDIQNTSLEEFKIPKLEREPVELGICNSVLQYLPDQAIPSVVEKLGKYCNYLYFTVPTTEDYKEMKSELGFVDPFAFSRSKQKYRKWIAKDFEVVGYNVLQSKWLGEKGFKEDFFRV</sequence>
<dbReference type="AlphaFoldDB" id="A0A2P2E513"/>
<proteinExistence type="predicted"/>
<evidence type="ECO:0000313" key="2">
    <source>
        <dbReference type="Proteomes" id="UP000245133"/>
    </source>
</evidence>
<dbReference type="GO" id="GO:0032259">
    <property type="term" value="P:methylation"/>
    <property type="evidence" value="ECO:0007669"/>
    <property type="project" value="UniProtKB-KW"/>
</dbReference>
<dbReference type="Proteomes" id="UP000245133">
    <property type="component" value="Unassembled WGS sequence"/>
</dbReference>